<evidence type="ECO:0000313" key="1">
    <source>
        <dbReference type="EMBL" id="KAJ8128104.1"/>
    </source>
</evidence>
<name>A0ACC2JKR5_9PEZI</name>
<gene>
    <name evidence="1" type="ORF">O1611_g5536</name>
</gene>
<dbReference type="Proteomes" id="UP001153332">
    <property type="component" value="Unassembled WGS sequence"/>
</dbReference>
<evidence type="ECO:0000313" key="2">
    <source>
        <dbReference type="Proteomes" id="UP001153332"/>
    </source>
</evidence>
<reference evidence="1" key="1">
    <citation type="submission" date="2022-12" db="EMBL/GenBank/DDBJ databases">
        <title>Genome Sequence of Lasiodiplodia mahajangana.</title>
        <authorList>
            <person name="Buettner E."/>
        </authorList>
    </citation>
    <scope>NUCLEOTIDE SEQUENCE</scope>
    <source>
        <strain evidence="1">VT137</strain>
    </source>
</reference>
<comment type="caution">
    <text evidence="1">The sequence shown here is derived from an EMBL/GenBank/DDBJ whole genome shotgun (WGS) entry which is preliminary data.</text>
</comment>
<accession>A0ACC2JKR5</accession>
<keyword evidence="2" id="KW-1185">Reference proteome</keyword>
<sequence length="321" mass="37061">MSNDRILNSRPHGLPLPPGGGPRLGQFPDAEATIKWLKRLNTDRESNEGVVYHVSIASREYALKVFKFSHPRLHRYYRDMSLKHDTLPLKEAIWYTDPFYAECRAYGRIQEAFKSGLVKEQMAVKCYGYLHLNKKNTNWLREGEGIDLDHQLLDPELCEALDGDTRVRAIVKQFENGPTNIHAGNIRRAWRSVYLLNKYLKVYNMDIKADNFIGHRLVNFGSSWTEPHMLLDYLEGIKKNLAKASRLKDAVNFKNMIEEEEILTQLQVLARSKHQLRSKGEPEWADRELPKRRRIGSPQLRKKLETSPHSAKGIWSSGQGG</sequence>
<proteinExistence type="predicted"/>
<dbReference type="EMBL" id="JAPUUL010001187">
    <property type="protein sequence ID" value="KAJ8128104.1"/>
    <property type="molecule type" value="Genomic_DNA"/>
</dbReference>
<protein>
    <submittedName>
        <fullName evidence="1">Uncharacterized protein</fullName>
    </submittedName>
</protein>
<organism evidence="1 2">
    <name type="scientific">Lasiodiplodia mahajangana</name>
    <dbReference type="NCBI Taxonomy" id="1108764"/>
    <lineage>
        <taxon>Eukaryota</taxon>
        <taxon>Fungi</taxon>
        <taxon>Dikarya</taxon>
        <taxon>Ascomycota</taxon>
        <taxon>Pezizomycotina</taxon>
        <taxon>Dothideomycetes</taxon>
        <taxon>Dothideomycetes incertae sedis</taxon>
        <taxon>Botryosphaeriales</taxon>
        <taxon>Botryosphaeriaceae</taxon>
        <taxon>Lasiodiplodia</taxon>
    </lineage>
</organism>